<gene>
    <name evidence="2" type="ORF">GT360_20065</name>
</gene>
<proteinExistence type="predicted"/>
<dbReference type="AlphaFoldDB" id="A0A7Z2T7T7"/>
<dbReference type="KEGG" id="vas:GT360_20065"/>
<name>A0A7Z2T7T7_9VIBR</name>
<evidence type="ECO:0000313" key="3">
    <source>
        <dbReference type="Proteomes" id="UP000464262"/>
    </source>
</evidence>
<feature type="transmembrane region" description="Helical" evidence="1">
    <location>
        <begin position="35"/>
        <end position="54"/>
    </location>
</feature>
<organism evidence="2 3">
    <name type="scientific">Vibrio astriarenae</name>
    <dbReference type="NCBI Taxonomy" id="1481923"/>
    <lineage>
        <taxon>Bacteria</taxon>
        <taxon>Pseudomonadati</taxon>
        <taxon>Pseudomonadota</taxon>
        <taxon>Gammaproteobacteria</taxon>
        <taxon>Vibrionales</taxon>
        <taxon>Vibrionaceae</taxon>
        <taxon>Vibrio</taxon>
    </lineage>
</organism>
<dbReference type="RefSeq" id="WP_164650711.1">
    <property type="nucleotide sequence ID" value="NZ_CP047476.1"/>
</dbReference>
<dbReference type="Proteomes" id="UP000464262">
    <property type="component" value="Chromosome 2"/>
</dbReference>
<evidence type="ECO:0000256" key="1">
    <source>
        <dbReference type="SAM" id="Phobius"/>
    </source>
</evidence>
<dbReference type="EMBL" id="CP047476">
    <property type="protein sequence ID" value="QIA65813.1"/>
    <property type="molecule type" value="Genomic_DNA"/>
</dbReference>
<evidence type="ECO:0000313" key="2">
    <source>
        <dbReference type="EMBL" id="QIA65813.1"/>
    </source>
</evidence>
<accession>A0A7Z2T7T7</accession>
<protein>
    <submittedName>
        <fullName evidence="2">Uncharacterized protein</fullName>
    </submittedName>
</protein>
<reference evidence="2 3" key="1">
    <citation type="submission" date="2020-01" db="EMBL/GenBank/DDBJ databases">
        <title>Whole genome and functional gene identification of agarase of Vibrio HN897.</title>
        <authorList>
            <person name="Liu Y."/>
            <person name="Zhao Z."/>
        </authorList>
    </citation>
    <scope>NUCLEOTIDE SEQUENCE [LARGE SCALE GENOMIC DNA]</scope>
    <source>
        <strain evidence="2 3">HN897</strain>
    </source>
</reference>
<keyword evidence="3" id="KW-1185">Reference proteome</keyword>
<keyword evidence="1" id="KW-1133">Transmembrane helix</keyword>
<keyword evidence="1" id="KW-0812">Transmembrane</keyword>
<sequence length="56" mass="6530">MFKTTLSDFRHSDLYVVMRGTYQLLSITARTTYKALSFVVKAIAWIALKGFYYLTK</sequence>
<keyword evidence="1" id="KW-0472">Membrane</keyword>